<dbReference type="PANTHER" id="PTHR24198">
    <property type="entry name" value="ANKYRIN REPEAT AND PROTEIN KINASE DOMAIN-CONTAINING PROTEIN"/>
    <property type="match status" value="1"/>
</dbReference>
<evidence type="ECO:0000256" key="3">
    <source>
        <dbReference type="PROSITE-ProRule" id="PRU00023"/>
    </source>
</evidence>
<dbReference type="PROSITE" id="PS50297">
    <property type="entry name" value="ANK_REP_REGION"/>
    <property type="match status" value="4"/>
</dbReference>
<dbReference type="AlphaFoldDB" id="A0A1V6QC36"/>
<name>A0A1V6QC36_9EURO</name>
<evidence type="ECO:0000256" key="1">
    <source>
        <dbReference type="ARBA" id="ARBA00022737"/>
    </source>
</evidence>
<proteinExistence type="predicted"/>
<keyword evidence="6" id="KW-1185">Reference proteome</keyword>
<evidence type="ECO:0000256" key="2">
    <source>
        <dbReference type="ARBA" id="ARBA00023043"/>
    </source>
</evidence>
<feature type="repeat" description="ANK" evidence="3">
    <location>
        <begin position="437"/>
        <end position="465"/>
    </location>
</feature>
<dbReference type="InterPro" id="IPR002110">
    <property type="entry name" value="Ankyrin_rpt"/>
</dbReference>
<organism evidence="5 6">
    <name type="scientific">Penicillium antarcticum</name>
    <dbReference type="NCBI Taxonomy" id="416450"/>
    <lineage>
        <taxon>Eukaryota</taxon>
        <taxon>Fungi</taxon>
        <taxon>Dikarya</taxon>
        <taxon>Ascomycota</taxon>
        <taxon>Pezizomycotina</taxon>
        <taxon>Eurotiomycetes</taxon>
        <taxon>Eurotiomycetidae</taxon>
        <taxon>Eurotiales</taxon>
        <taxon>Aspergillaceae</taxon>
        <taxon>Penicillium</taxon>
    </lineage>
</organism>
<feature type="repeat" description="ANK" evidence="3">
    <location>
        <begin position="996"/>
        <end position="1021"/>
    </location>
</feature>
<keyword evidence="1" id="KW-0677">Repeat</keyword>
<dbReference type="Pfam" id="PF14420">
    <property type="entry name" value="Clr5"/>
    <property type="match status" value="1"/>
</dbReference>
<keyword evidence="2 3" id="KW-0040">ANK repeat</keyword>
<dbReference type="SUPFAM" id="SSF48403">
    <property type="entry name" value="Ankyrin repeat"/>
    <property type="match status" value="3"/>
</dbReference>
<evidence type="ECO:0000313" key="5">
    <source>
        <dbReference type="EMBL" id="OQD86547.1"/>
    </source>
</evidence>
<dbReference type="Proteomes" id="UP000191672">
    <property type="component" value="Unassembled WGS sequence"/>
</dbReference>
<dbReference type="PANTHER" id="PTHR24198:SF165">
    <property type="entry name" value="ANKYRIN REPEAT-CONTAINING PROTEIN-RELATED"/>
    <property type="match status" value="1"/>
</dbReference>
<dbReference type="Gene3D" id="1.25.40.20">
    <property type="entry name" value="Ankyrin repeat-containing domain"/>
    <property type="match status" value="2"/>
</dbReference>
<dbReference type="InterPro" id="IPR025676">
    <property type="entry name" value="Clr5_dom"/>
</dbReference>
<sequence length="1064" mass="117047">MTDPNFEPFKLEIERLYIHENKILSEVMEYMESKYSFVKSSGQYSRQLKKWGISKQNIKAKEWEWIGNKENKRKLHENKESEFYMGGNQVHVPQVKKAKYRDAYCSSIARFSTAPSPNTPEGFFVCTPASPGMHLLWNGSLPWLRFIKLLHSSQNEEAPSPSSSLTIKTPHGADALSRSVNHQLMSRLSTLIPWNKLTHPPNLHSSSRTSTALSILMPEEYEGQHDALSTDLNSSKNKGREHLALELFLLSNNITSQDPRGRTSENIRSDDERVMQMLEDSGWKDLKHIQILLSTREPTAEAIAERVFTSALRLHDIETVAMMLKFKMDPNSASIESISRGILTPLQFVAASQDERSEELINLLVSHGADVNYTCNEYPPLFYAIDEHGSRNMRAFMSHGAIVMPSCLSAATCLKDIEAFSDIANSCSDVNARSGWQDPSALAQAVTHGNVPIIKVLLAKGANIHDLVVVNFEDDIATTTILGLSVQSASNNVVRALLSGCHEMNPDFDGLPYVSPVVLAVERKNVEITHALLQAGVDIKQADGQGKMTLLERATENRYSVALCKVLIEHGAQVNRPVSSQKYESSALLKALKRKSSEVAQLLIEAGARLNDEHTQPPYTALGAAIEHGDGILIQTLLATGATVVGTKLEAIGSLGTAMFLQANDVLRGVLNVSGPGILATALLAKNTDLARYLLEHDADREYRMGNEDHVLSNQTPLEAAIEVGNVTFAETLLKRGAKVTDSVLAGAISKDPVLLKHLLARFGGCAPTAVGIAVFCGEPLQLLQEAGVDPTGVPQIPEYYWDLGDFQLPPPESVLEVAVVARNREALQFLLQWTPWNAKLIGRALTFAILLQLNEMVEDLLPFDSDMTQEITIQCPYYEDDFGEVAGERETYTPLQAAVNRQMIHVARALMEKADVNYLGHGVRCRTALQHAVEKGNMELINLLLSKHGARIDEPPATDGGATALQISCLKGYMGITRRLLDLGADVNEAPAKHNGRTALQGAAEYGRIDILHMLLNEGALVIGEGEMQYRKAVELAEQNGHNAAARMLRSWRDSVFLSPSTS</sequence>
<comment type="caution">
    <text evidence="5">The sequence shown here is derived from an EMBL/GenBank/DDBJ whole genome shotgun (WGS) entry which is preliminary data.</text>
</comment>
<feature type="domain" description="Clr5" evidence="4">
    <location>
        <begin position="6"/>
        <end position="55"/>
    </location>
</feature>
<dbReference type="EMBL" id="MDYN01000007">
    <property type="protein sequence ID" value="OQD86547.1"/>
    <property type="molecule type" value="Genomic_DNA"/>
</dbReference>
<gene>
    <name evidence="5" type="ORF">PENANT_c007G00022</name>
</gene>
<evidence type="ECO:0000313" key="6">
    <source>
        <dbReference type="Proteomes" id="UP000191672"/>
    </source>
</evidence>
<accession>A0A1V6QC36</accession>
<evidence type="ECO:0000259" key="4">
    <source>
        <dbReference type="Pfam" id="PF14420"/>
    </source>
</evidence>
<reference evidence="6" key="1">
    <citation type="journal article" date="2017" name="Nat. Microbiol.">
        <title>Global analysis of biosynthetic gene clusters reveals vast potential of secondary metabolite production in Penicillium species.</title>
        <authorList>
            <person name="Nielsen J.C."/>
            <person name="Grijseels S."/>
            <person name="Prigent S."/>
            <person name="Ji B."/>
            <person name="Dainat J."/>
            <person name="Nielsen K.F."/>
            <person name="Frisvad J.C."/>
            <person name="Workman M."/>
            <person name="Nielsen J."/>
        </authorList>
    </citation>
    <scope>NUCLEOTIDE SEQUENCE [LARGE SCALE GENOMIC DNA]</scope>
    <source>
        <strain evidence="6">IBT 31811</strain>
    </source>
</reference>
<dbReference type="InterPro" id="IPR036770">
    <property type="entry name" value="Ankyrin_rpt-contain_sf"/>
</dbReference>
<dbReference type="PROSITE" id="PS50088">
    <property type="entry name" value="ANK_REPEAT"/>
    <property type="match status" value="4"/>
</dbReference>
<feature type="repeat" description="ANK" evidence="3">
    <location>
        <begin position="713"/>
        <end position="740"/>
    </location>
</feature>
<dbReference type="SMART" id="SM00248">
    <property type="entry name" value="ANK"/>
    <property type="match status" value="12"/>
</dbReference>
<protein>
    <recommendedName>
        <fullName evidence="4">Clr5 domain-containing protein</fullName>
    </recommendedName>
</protein>
<feature type="repeat" description="ANK" evidence="3">
    <location>
        <begin position="961"/>
        <end position="993"/>
    </location>
</feature>
<dbReference type="STRING" id="416450.A0A1V6QC36"/>
<dbReference type="Pfam" id="PF12796">
    <property type="entry name" value="Ank_2"/>
    <property type="match status" value="3"/>
</dbReference>